<dbReference type="Proteomes" id="UP000324209">
    <property type="component" value="Chromosome"/>
</dbReference>
<dbReference type="AlphaFoldDB" id="A0A5C1QQA8"/>
<evidence type="ECO:0008006" key="3">
    <source>
        <dbReference type="Google" id="ProtNLM"/>
    </source>
</evidence>
<accession>A0A5C1QQA8</accession>
<protein>
    <recommendedName>
        <fullName evidence="3">PHP domain-containing protein</fullName>
    </recommendedName>
</protein>
<proteinExistence type="predicted"/>
<evidence type="ECO:0000313" key="2">
    <source>
        <dbReference type="Proteomes" id="UP000324209"/>
    </source>
</evidence>
<reference evidence="1 2" key="1">
    <citation type="submission" date="2019-02" db="EMBL/GenBank/DDBJ databases">
        <title>Complete Genome Sequence and Methylome Analysis of free living Spirochaetas.</title>
        <authorList>
            <person name="Fomenkov A."/>
            <person name="Dubinina G."/>
            <person name="Leshcheva N."/>
            <person name="Mikheeva N."/>
            <person name="Grabovich M."/>
            <person name="Vincze T."/>
            <person name="Roberts R.J."/>
        </authorList>
    </citation>
    <scope>NUCLEOTIDE SEQUENCE [LARGE SCALE GENOMIC DNA]</scope>
    <source>
        <strain evidence="1 2">K2</strain>
    </source>
</reference>
<sequence length="204" mass="23391">MNNIRIKQDLHIHTTYSFGDSAVVPQQTVQLIENLNHAELRGISDHFGYLKGDVFQKYKADLHQHGFYCGCEVNDSIDVLEAVNYSFDYFIYHCRDKASEYKGAERLVETGKPVIISHPIAIGADLDKVPTDCYIEVNNRYIWKAENYKAFYTPHLSRFRFVIGSDAHQPNWLNQTVARYAAAQMGIEETMVFSAPFQSQTKSL</sequence>
<dbReference type="SUPFAM" id="SSF89550">
    <property type="entry name" value="PHP domain-like"/>
    <property type="match status" value="1"/>
</dbReference>
<dbReference type="RefSeq" id="WP_149486846.1">
    <property type="nucleotide sequence ID" value="NZ_CP036150.1"/>
</dbReference>
<keyword evidence="2" id="KW-1185">Reference proteome</keyword>
<dbReference type="EMBL" id="CP036150">
    <property type="protein sequence ID" value="QEN08766.1"/>
    <property type="molecule type" value="Genomic_DNA"/>
</dbReference>
<evidence type="ECO:0000313" key="1">
    <source>
        <dbReference type="EMBL" id="QEN08766.1"/>
    </source>
</evidence>
<dbReference type="OrthoDB" id="369301at2"/>
<gene>
    <name evidence="1" type="ORF">EXM22_12495</name>
</gene>
<name>A0A5C1QQA8_9SPIO</name>
<dbReference type="Gene3D" id="3.20.20.140">
    <property type="entry name" value="Metal-dependent hydrolases"/>
    <property type="match status" value="1"/>
</dbReference>
<dbReference type="KEGG" id="ock:EXM22_12495"/>
<dbReference type="InterPro" id="IPR016195">
    <property type="entry name" value="Pol/histidinol_Pase-like"/>
</dbReference>
<organism evidence="1 2">
    <name type="scientific">Oceanispirochaeta crateris</name>
    <dbReference type="NCBI Taxonomy" id="2518645"/>
    <lineage>
        <taxon>Bacteria</taxon>
        <taxon>Pseudomonadati</taxon>
        <taxon>Spirochaetota</taxon>
        <taxon>Spirochaetia</taxon>
        <taxon>Spirochaetales</taxon>
        <taxon>Spirochaetaceae</taxon>
        <taxon>Oceanispirochaeta</taxon>
    </lineage>
</organism>